<evidence type="ECO:0000256" key="1">
    <source>
        <dbReference type="SAM" id="Coils"/>
    </source>
</evidence>
<dbReference type="EMBL" id="JAEPRQ010000001">
    <property type="protein sequence ID" value="MBK4214996.1"/>
    <property type="molecule type" value="Genomic_DNA"/>
</dbReference>
<evidence type="ECO:0000256" key="2">
    <source>
        <dbReference type="SAM" id="Phobius"/>
    </source>
</evidence>
<keyword evidence="4" id="KW-1185">Reference proteome</keyword>
<evidence type="ECO:0000313" key="3">
    <source>
        <dbReference type="EMBL" id="MBK4214996.1"/>
    </source>
</evidence>
<feature type="transmembrane region" description="Helical" evidence="2">
    <location>
        <begin position="6"/>
        <end position="25"/>
    </location>
</feature>
<proteinExistence type="predicted"/>
<protein>
    <submittedName>
        <fullName evidence="3">Uncharacterized protein</fullName>
    </submittedName>
</protein>
<name>A0A934VTR0_9RHOB</name>
<dbReference type="RefSeq" id="WP_200683817.1">
    <property type="nucleotide sequence ID" value="NZ_JAEPRQ010000001.1"/>
</dbReference>
<keyword evidence="2" id="KW-0812">Transmembrane</keyword>
<keyword evidence="2" id="KW-1133">Transmembrane helix</keyword>
<dbReference type="Proteomes" id="UP000640485">
    <property type="component" value="Unassembled WGS sequence"/>
</dbReference>
<dbReference type="AlphaFoldDB" id="A0A934VTR0"/>
<evidence type="ECO:0000313" key="4">
    <source>
        <dbReference type="Proteomes" id="UP000640485"/>
    </source>
</evidence>
<keyword evidence="1" id="KW-0175">Coiled coil</keyword>
<reference evidence="3" key="1">
    <citation type="submission" date="2021-01" db="EMBL/GenBank/DDBJ databases">
        <title>Paracoccus amoyensis sp. nov., isolated from the surface seawater along the coast of Xiamen Island, China.</title>
        <authorList>
            <person name="Lyu L."/>
        </authorList>
    </citation>
    <scope>NUCLEOTIDE SEQUENCE</scope>
    <source>
        <strain evidence="3">MJ17</strain>
    </source>
</reference>
<accession>A0A934VTR0</accession>
<comment type="caution">
    <text evidence="3">The sequence shown here is derived from an EMBL/GenBank/DDBJ whole genome shotgun (WGS) entry which is preliminary data.</text>
</comment>
<sequence>MNYDVVLQAGLIAASIALAAYCAVLSRRLRRLNNLESGLGGAIAVMCAEIERLEKAIRLARDEATVASNALSREISAARGERARWDLQQRIHEATLPPTARRLRKRAELRDA</sequence>
<feature type="coiled-coil region" evidence="1">
    <location>
        <begin position="43"/>
        <end position="70"/>
    </location>
</feature>
<organism evidence="3 4">
    <name type="scientific">Paracoccus caeni</name>
    <dbReference type="NCBI Taxonomy" id="657651"/>
    <lineage>
        <taxon>Bacteria</taxon>
        <taxon>Pseudomonadati</taxon>
        <taxon>Pseudomonadota</taxon>
        <taxon>Alphaproteobacteria</taxon>
        <taxon>Rhodobacterales</taxon>
        <taxon>Paracoccaceae</taxon>
        <taxon>Paracoccus</taxon>
    </lineage>
</organism>
<gene>
    <name evidence="3" type="ORF">JJJ17_03550</name>
</gene>
<keyword evidence="2" id="KW-0472">Membrane</keyword>